<dbReference type="GO" id="GO:0000172">
    <property type="term" value="C:ribonuclease MRP complex"/>
    <property type="evidence" value="ECO:0007669"/>
    <property type="project" value="TreeGrafter"/>
</dbReference>
<accession>A0A317XYX2</accession>
<feature type="compositionally biased region" description="Acidic residues" evidence="1">
    <location>
        <begin position="544"/>
        <end position="553"/>
    </location>
</feature>
<reference evidence="2 3" key="1">
    <citation type="journal article" date="2018" name="Mol. Biol. Evol.">
        <title>Broad Genomic Sampling Reveals a Smut Pathogenic Ancestry of the Fungal Clade Ustilaginomycotina.</title>
        <authorList>
            <person name="Kijpornyongpan T."/>
            <person name="Mondo S.J."/>
            <person name="Barry K."/>
            <person name="Sandor L."/>
            <person name="Lee J."/>
            <person name="Lipzen A."/>
            <person name="Pangilinan J."/>
            <person name="LaButti K."/>
            <person name="Hainaut M."/>
            <person name="Henrissat B."/>
            <person name="Grigoriev I.V."/>
            <person name="Spatafora J.W."/>
            <person name="Aime M.C."/>
        </authorList>
    </citation>
    <scope>NUCLEOTIDE SEQUENCE [LARGE SCALE GENOMIC DNA]</scope>
    <source>
        <strain evidence="2 3">MCA 3645</strain>
    </source>
</reference>
<dbReference type="Proteomes" id="UP000246740">
    <property type="component" value="Unassembled WGS sequence"/>
</dbReference>
<dbReference type="GO" id="GO:0030681">
    <property type="term" value="C:multimeric ribonuclease P complex"/>
    <property type="evidence" value="ECO:0007669"/>
    <property type="project" value="TreeGrafter"/>
</dbReference>
<evidence type="ECO:0000313" key="2">
    <source>
        <dbReference type="EMBL" id="PWZ03496.1"/>
    </source>
</evidence>
<dbReference type="InterPro" id="IPR013893">
    <property type="entry name" value="RNase_P_Rpp40"/>
</dbReference>
<feature type="compositionally biased region" description="Basic residues" evidence="1">
    <location>
        <begin position="1"/>
        <end position="14"/>
    </location>
</feature>
<dbReference type="STRING" id="1882483.A0A317XYX2"/>
<keyword evidence="3" id="KW-1185">Reference proteome</keyword>
<dbReference type="PANTHER" id="PTHR15396:SF1">
    <property type="entry name" value="RIBONUCLEASE P PROTEIN SUBUNIT P40"/>
    <property type="match status" value="1"/>
</dbReference>
<feature type="compositionally biased region" description="Basic residues" evidence="1">
    <location>
        <begin position="564"/>
        <end position="579"/>
    </location>
</feature>
<protein>
    <submittedName>
        <fullName evidence="2">Uncharacterized protein</fullName>
    </submittedName>
</protein>
<feature type="region of interest" description="Disordered" evidence="1">
    <location>
        <begin position="1"/>
        <end position="28"/>
    </location>
</feature>
<gene>
    <name evidence="2" type="ORF">BCV70DRAFT_197707</name>
</gene>
<dbReference type="PANTHER" id="PTHR15396">
    <property type="entry name" value="RIBONUCLEASE P PROTEIN SUBUNIT P40"/>
    <property type="match status" value="1"/>
</dbReference>
<dbReference type="GO" id="GO:0000447">
    <property type="term" value="P:endonucleolytic cleavage in ITS1 to separate SSU-rRNA from 5.8S rRNA and LSU-rRNA from tricistronic rRNA transcript (SSU-rRNA, 5.8S rRNA, LSU-rRNA)"/>
    <property type="evidence" value="ECO:0007669"/>
    <property type="project" value="TreeGrafter"/>
</dbReference>
<dbReference type="GO" id="GO:0004526">
    <property type="term" value="F:ribonuclease P activity"/>
    <property type="evidence" value="ECO:0007669"/>
    <property type="project" value="TreeGrafter"/>
</dbReference>
<proteinExistence type="predicted"/>
<evidence type="ECO:0000256" key="1">
    <source>
        <dbReference type="SAM" id="MobiDB-lite"/>
    </source>
</evidence>
<dbReference type="EMBL" id="KZ819188">
    <property type="protein sequence ID" value="PWZ03496.1"/>
    <property type="molecule type" value="Genomic_DNA"/>
</dbReference>
<dbReference type="InParanoid" id="A0A317XYX2"/>
<dbReference type="AlphaFoldDB" id="A0A317XYX2"/>
<organism evidence="2 3">
    <name type="scientific">Testicularia cyperi</name>
    <dbReference type="NCBI Taxonomy" id="1882483"/>
    <lineage>
        <taxon>Eukaryota</taxon>
        <taxon>Fungi</taxon>
        <taxon>Dikarya</taxon>
        <taxon>Basidiomycota</taxon>
        <taxon>Ustilaginomycotina</taxon>
        <taxon>Ustilaginomycetes</taxon>
        <taxon>Ustilaginales</taxon>
        <taxon>Anthracoideaceae</taxon>
        <taxon>Testicularia</taxon>
    </lineage>
</organism>
<dbReference type="Pfam" id="PF08584">
    <property type="entry name" value="Ribonuc_P_40"/>
    <property type="match status" value="1"/>
</dbReference>
<dbReference type="GO" id="GO:0000171">
    <property type="term" value="F:ribonuclease MRP activity"/>
    <property type="evidence" value="ECO:0007669"/>
    <property type="project" value="TreeGrafter"/>
</dbReference>
<evidence type="ECO:0000313" key="3">
    <source>
        <dbReference type="Proteomes" id="UP000246740"/>
    </source>
</evidence>
<feature type="region of interest" description="Disordered" evidence="1">
    <location>
        <begin position="533"/>
        <end position="591"/>
    </location>
</feature>
<sequence length="636" mass="70603">MLSRRSTHKRKRSSARADQSRKHSPSRWIVNLLPEQSHRGDAYSRQLAPTLDKGKQRQEPRVSSVVRQHPFNQSLELILPLPSQHMDYPQAAQDHVADDLPPSIQEMLSRLDSIASSHKTYRARVPMSLFLDPIFVTAYLRTGSLVALSDRSRKPGIDGNDDDVVCLDGQGTLILNLCKDTYQTLGLTGRTSHFSRLASGRTADRTSGSNTRFIVELPLLSPSFVPRKKGYEQALTRIRAWDRSRARLYNSNQTVSETHLSGKIPSCSSGSNTICSQHATWDILFAWSPNEDTIAASNSEVDIDTAIRFPDHLVDNGHVELLTLNGDRPSLLDSIWVPDLTDSVSHSFSRPWQEPAQSIAELEPTLPDAQNSWSIYQQRLQEAIEWGGLISIDSPVVRAFNRHSSTCVYSPPDQSRSGRVLHVLWSGAEAPLLLSQHFVSRIIHVLDDYMDRLDGLSHATQPRTTVNGNQAAHSTRPPEWAMLSCSGYPHAPLSWRSKVSLSRRFGAQPTHASSTSTVLAKGNQLAIEMNVDHDSCHDSSEEGAGFDDDDSDSSLDLGEGRPARAGKKSAKRRSKRQLKPNHTEHAFTSNSGETGWVSFCFSRKASRSKLNSTPPTLPPPSARWILVELVGTDTRS</sequence>
<name>A0A317XYX2_9BASI</name>
<dbReference type="OrthoDB" id="63112at2759"/>
<dbReference type="GO" id="GO:0001682">
    <property type="term" value="P:tRNA 5'-leader removal"/>
    <property type="evidence" value="ECO:0007669"/>
    <property type="project" value="InterPro"/>
</dbReference>